<name>A0A2T1NH55_9FLAO</name>
<organism evidence="1 2">
    <name type="scientific">Mesoflavibacter zeaxanthinifaciens subsp. sabulilitoris</name>
    <dbReference type="NCBI Taxonomy" id="1520893"/>
    <lineage>
        <taxon>Bacteria</taxon>
        <taxon>Pseudomonadati</taxon>
        <taxon>Bacteroidota</taxon>
        <taxon>Flavobacteriia</taxon>
        <taxon>Flavobacteriales</taxon>
        <taxon>Flavobacteriaceae</taxon>
        <taxon>Mesoflavibacter</taxon>
    </lineage>
</organism>
<evidence type="ECO:0008006" key="3">
    <source>
        <dbReference type="Google" id="ProtNLM"/>
    </source>
</evidence>
<dbReference type="RefSeq" id="WP_106678173.1">
    <property type="nucleotide sequence ID" value="NZ_JACHWV010000001.1"/>
</dbReference>
<sequence length="204" mass="23910">MKRLILLVLVIVFACKSSDSRKLIYDRKTPNINNKLKLDGFYYNEVEEKGRVFYNEEYGDGGIYKSEVILLKKIRGVYLSKDGSIRLSDGPMSGVYKSDYLDKCGIDYNNNTETAIAFFGCSLNTPISESFKNHEYFSKRHYEIYGDSIKIQYYFTNHSFYLAEKKGIILNDTTFKFVEYYDNKTKKIKIIDELYKFKGFKVKN</sequence>
<keyword evidence="2" id="KW-1185">Reference proteome</keyword>
<comment type="caution">
    <text evidence="1">The sequence shown here is derived from an EMBL/GenBank/DDBJ whole genome shotgun (WGS) entry which is preliminary data.</text>
</comment>
<dbReference type="Proteomes" id="UP000238430">
    <property type="component" value="Unassembled WGS sequence"/>
</dbReference>
<gene>
    <name evidence="1" type="ORF">C7H61_06295</name>
</gene>
<protein>
    <recommendedName>
        <fullName evidence="3">Lipoprotein</fullName>
    </recommendedName>
</protein>
<dbReference type="EMBL" id="PXOT01000020">
    <property type="protein sequence ID" value="PSG92183.1"/>
    <property type="molecule type" value="Genomic_DNA"/>
</dbReference>
<proteinExistence type="predicted"/>
<reference evidence="1 2" key="1">
    <citation type="submission" date="2018-03" db="EMBL/GenBank/DDBJ databases">
        <title>Mesoflavibacter sp. HG37 and Mesoflavibacter sp. HG96 sp.nov., two marine bacteria isolated from seawater of Western Pacific Ocean.</title>
        <authorList>
            <person name="Cheng H."/>
            <person name="Wu Y.-H."/>
            <person name="Guo L.-L."/>
            <person name="Xu X.-W."/>
        </authorList>
    </citation>
    <scope>NUCLEOTIDE SEQUENCE [LARGE SCALE GENOMIC DNA]</scope>
    <source>
        <strain evidence="1 2">KCTC 42117</strain>
    </source>
</reference>
<accession>A0A2T1NH55</accession>
<dbReference type="AlphaFoldDB" id="A0A2T1NH55"/>
<evidence type="ECO:0000313" key="2">
    <source>
        <dbReference type="Proteomes" id="UP000238430"/>
    </source>
</evidence>
<dbReference type="PROSITE" id="PS51257">
    <property type="entry name" value="PROKAR_LIPOPROTEIN"/>
    <property type="match status" value="1"/>
</dbReference>
<evidence type="ECO:0000313" key="1">
    <source>
        <dbReference type="EMBL" id="PSG92183.1"/>
    </source>
</evidence>